<evidence type="ECO:0000313" key="2">
    <source>
        <dbReference type="Proteomes" id="UP000095281"/>
    </source>
</evidence>
<sequence length="344" mass="39434">MGRINWTRAVFIFLRYRKCEDGRLKFDNDALTQSNAGRIDEHDVKFEETDKKLEEKDKKDEEHDAKIKEQEKKDKEQEAKIKEQEKRIREQEAKIKEQEKKDKEQAENHAKLNKQVDEEMKKRIKLETDFINLVQRFNDKDKNDEKGRAEIMKEMNEIKSNMTEMRFDINMLKNWKEQVESEKLEARVQAEQDKTGGGDDGCSTEGRKRKKRGITDKAKQLLEKGKNLRDANQPFLQDPERYLKKKGGLLKKGAEKVIGTLETACVVKTAGLGTPLCSLAADGLNWVADKGITELCKLAGKGIQLVKEGVGKAAEWVADGIKSFLPWEQKHPPAIRGAIAPLND</sequence>
<reference evidence="3" key="1">
    <citation type="submission" date="2016-11" db="UniProtKB">
        <authorList>
            <consortium name="WormBaseParasite"/>
        </authorList>
    </citation>
    <scope>IDENTIFICATION</scope>
</reference>
<dbReference type="AlphaFoldDB" id="A0A1I8AYA2"/>
<proteinExistence type="predicted"/>
<organism evidence="2 3">
    <name type="scientific">Meloidogyne hapla</name>
    <name type="common">Root-knot nematode worm</name>
    <dbReference type="NCBI Taxonomy" id="6305"/>
    <lineage>
        <taxon>Eukaryota</taxon>
        <taxon>Metazoa</taxon>
        <taxon>Ecdysozoa</taxon>
        <taxon>Nematoda</taxon>
        <taxon>Chromadorea</taxon>
        <taxon>Rhabditida</taxon>
        <taxon>Tylenchina</taxon>
        <taxon>Tylenchomorpha</taxon>
        <taxon>Tylenchoidea</taxon>
        <taxon>Meloidogynidae</taxon>
        <taxon>Meloidogyninae</taxon>
        <taxon>Meloidogyne</taxon>
    </lineage>
</organism>
<feature type="region of interest" description="Disordered" evidence="1">
    <location>
        <begin position="42"/>
        <end position="114"/>
    </location>
</feature>
<evidence type="ECO:0000313" key="3">
    <source>
        <dbReference type="WBParaSite" id="MhA1_Contig11.frz3.gene4"/>
    </source>
</evidence>
<dbReference type="Proteomes" id="UP000095281">
    <property type="component" value="Unplaced"/>
</dbReference>
<dbReference type="WBParaSite" id="MhA1_Contig11.frz3.gene4">
    <property type="protein sequence ID" value="MhA1_Contig11.frz3.gene4"/>
    <property type="gene ID" value="MhA1_Contig11.frz3.gene4"/>
</dbReference>
<accession>A0A1I8AYA2</accession>
<feature type="region of interest" description="Disordered" evidence="1">
    <location>
        <begin position="187"/>
        <end position="216"/>
    </location>
</feature>
<feature type="compositionally biased region" description="Basic and acidic residues" evidence="1">
    <location>
        <begin position="187"/>
        <end position="197"/>
    </location>
</feature>
<evidence type="ECO:0000256" key="1">
    <source>
        <dbReference type="SAM" id="MobiDB-lite"/>
    </source>
</evidence>
<name>A0A1I8AYA2_MELHA</name>
<keyword evidence="2" id="KW-1185">Reference proteome</keyword>
<protein>
    <submittedName>
        <fullName evidence="3">Uncharacterized protein</fullName>
    </submittedName>
</protein>